<sequence length="385" mass="41211">MADEHQDVEDNTATTTTTTVGEDDLELSLSLRPLNCSNSYLPSSNLPKNLPETSSPAASNGQILSKRDAQALRRQEAKLKRELKRKSSLNNDVVGANPQQEDFMEEQRRKVLNLGFQGAAPPWFGLNAGAVYGGFMPYQGQNGNFTPRSEGKDAAGVSFSSGSSSGISDNYQSISGPGGNSSDAGSHSSHSHSPLPPPNVPTTSNTTSQIQRCSSQLDLQFNGLNPNHSKPQLCRSYSSNIELVTSSRQPCKSPEELTSLSMTCQQNVAQPNNDNTLSEKNPNSTPRSTIPKEAKVELGKPPKPVGLNGQQKLLFSEMPCVSATGNGPNGKTITGFLYKYSKAEVSIICVCHGTSFSPAAFVEHAGGENVEYPLKHIRVVPFALG</sequence>
<dbReference type="InterPro" id="IPR032308">
    <property type="entry name" value="TDBD"/>
</dbReference>
<dbReference type="GO" id="GO:0045892">
    <property type="term" value="P:negative regulation of DNA-templated transcription"/>
    <property type="evidence" value="ECO:0000318"/>
    <property type="project" value="GO_Central"/>
</dbReference>
<dbReference type="GO" id="GO:0005634">
    <property type="term" value="C:nucleus"/>
    <property type="evidence" value="ECO:0000318"/>
    <property type="project" value="GO_Central"/>
</dbReference>
<evidence type="ECO:0000313" key="9">
    <source>
        <dbReference type="RefSeq" id="XP_056684329.1"/>
    </source>
</evidence>
<evidence type="ECO:0000256" key="2">
    <source>
        <dbReference type="ARBA" id="ARBA00006081"/>
    </source>
</evidence>
<feature type="compositionally biased region" description="Low complexity" evidence="5">
    <location>
        <begin position="158"/>
        <end position="193"/>
    </location>
</feature>
<feature type="domain" description="Tify" evidence="6">
    <location>
        <begin position="346"/>
        <end position="378"/>
    </location>
</feature>
<dbReference type="PANTHER" id="PTHR31413:SF15">
    <property type="entry name" value="NINJA-FAMILY PROTEIN"/>
    <property type="match status" value="1"/>
</dbReference>
<evidence type="ECO:0000256" key="1">
    <source>
        <dbReference type="ARBA" id="ARBA00004123"/>
    </source>
</evidence>
<evidence type="ECO:0000313" key="8">
    <source>
        <dbReference type="RefSeq" id="XP_021864551.1"/>
    </source>
</evidence>
<dbReference type="KEGG" id="soe:110803344"/>
<feature type="region of interest" description="Disordered" evidence="5">
    <location>
        <begin position="38"/>
        <end position="69"/>
    </location>
</feature>
<dbReference type="GO" id="GO:0007165">
    <property type="term" value="P:signal transduction"/>
    <property type="evidence" value="ECO:0007669"/>
    <property type="project" value="InterPro"/>
</dbReference>
<dbReference type="GeneID" id="110803344"/>
<keyword evidence="3 4" id="KW-0539">Nucleus</keyword>
<evidence type="ECO:0000313" key="7">
    <source>
        <dbReference type="Proteomes" id="UP000813463"/>
    </source>
</evidence>
<accession>A0A9R0KAD1</accession>
<feature type="compositionally biased region" description="Acidic residues" evidence="5">
    <location>
        <begin position="1"/>
        <end position="10"/>
    </location>
</feature>
<comment type="subcellular location">
    <subcellularLocation>
        <location evidence="1 4">Nucleus</location>
    </subcellularLocation>
</comment>
<evidence type="ECO:0000256" key="4">
    <source>
        <dbReference type="RuleBase" id="RU369029"/>
    </source>
</evidence>
<dbReference type="Proteomes" id="UP000813463">
    <property type="component" value="Chromosome 1"/>
</dbReference>
<evidence type="ECO:0000259" key="6">
    <source>
        <dbReference type="Pfam" id="PF16135"/>
    </source>
</evidence>
<dbReference type="AlphaFoldDB" id="A0A9R0KAD1"/>
<protein>
    <recommendedName>
        <fullName evidence="4">Ninja-family protein</fullName>
    </recommendedName>
    <alternativeName>
        <fullName evidence="4">ABI-binding protein</fullName>
    </alternativeName>
</protein>
<reference evidence="7" key="1">
    <citation type="journal article" date="2021" name="Nat. Commun.">
        <title>Genomic analyses provide insights into spinach domestication and the genetic basis of agronomic traits.</title>
        <authorList>
            <person name="Cai X."/>
            <person name="Sun X."/>
            <person name="Xu C."/>
            <person name="Sun H."/>
            <person name="Wang X."/>
            <person name="Ge C."/>
            <person name="Zhang Z."/>
            <person name="Wang Q."/>
            <person name="Fei Z."/>
            <person name="Jiao C."/>
            <person name="Wang Q."/>
        </authorList>
    </citation>
    <scope>NUCLEOTIDE SEQUENCE [LARGE SCALE GENOMIC DNA]</scope>
    <source>
        <strain evidence="7">cv. Varoflay</strain>
    </source>
</reference>
<evidence type="ECO:0000256" key="5">
    <source>
        <dbReference type="SAM" id="MobiDB-lite"/>
    </source>
</evidence>
<feature type="compositionally biased region" description="Basic and acidic residues" evidence="5">
    <location>
        <begin position="290"/>
        <end position="300"/>
    </location>
</feature>
<name>A0A9R0KAD1_SPIOL</name>
<feature type="compositionally biased region" description="Polar residues" evidence="5">
    <location>
        <begin position="38"/>
        <end position="63"/>
    </location>
</feature>
<proteinExistence type="inferred from homology"/>
<feature type="region of interest" description="Disordered" evidence="5">
    <location>
        <begin position="1"/>
        <end position="24"/>
    </location>
</feature>
<dbReference type="RefSeq" id="XP_056684329.1">
    <property type="nucleotide sequence ID" value="XM_056828351.1"/>
</dbReference>
<comment type="similarity">
    <text evidence="2 4">Belongs to the Ninja family.</text>
</comment>
<dbReference type="InterPro" id="IPR031307">
    <property type="entry name" value="Ninja_fam"/>
</dbReference>
<feature type="compositionally biased region" description="Polar residues" evidence="5">
    <location>
        <begin position="268"/>
        <end position="288"/>
    </location>
</feature>
<feature type="region of interest" description="Disordered" evidence="5">
    <location>
        <begin position="268"/>
        <end position="303"/>
    </location>
</feature>
<comment type="function">
    <text evidence="4">Acts as a negative regulator of abscisic acid (ABA) response.</text>
</comment>
<dbReference type="OrthoDB" id="667358at2759"/>
<gene>
    <name evidence="8" type="primary">LOC110803344</name>
    <name evidence="9" type="synonym">LOC130460792</name>
</gene>
<feature type="region of interest" description="Disordered" evidence="5">
    <location>
        <begin position="81"/>
        <end position="101"/>
    </location>
</feature>
<keyword evidence="7" id="KW-1185">Reference proteome</keyword>
<organism evidence="7 8">
    <name type="scientific">Spinacia oleracea</name>
    <name type="common">Spinach</name>
    <dbReference type="NCBI Taxonomy" id="3562"/>
    <lineage>
        <taxon>Eukaryota</taxon>
        <taxon>Viridiplantae</taxon>
        <taxon>Streptophyta</taxon>
        <taxon>Embryophyta</taxon>
        <taxon>Tracheophyta</taxon>
        <taxon>Spermatophyta</taxon>
        <taxon>Magnoliopsida</taxon>
        <taxon>eudicotyledons</taxon>
        <taxon>Gunneridae</taxon>
        <taxon>Pentapetalae</taxon>
        <taxon>Caryophyllales</taxon>
        <taxon>Chenopodiaceae</taxon>
        <taxon>Chenopodioideae</taxon>
        <taxon>Anserineae</taxon>
        <taxon>Spinacia</taxon>
    </lineage>
</organism>
<evidence type="ECO:0000256" key="3">
    <source>
        <dbReference type="ARBA" id="ARBA00023242"/>
    </source>
</evidence>
<dbReference type="RefSeq" id="XP_021864551.1">
    <property type="nucleotide sequence ID" value="XM_022008859.1"/>
</dbReference>
<dbReference type="PANTHER" id="PTHR31413">
    <property type="entry name" value="AFP HOMOLOG 2"/>
    <property type="match status" value="1"/>
</dbReference>
<dbReference type="Pfam" id="PF16135">
    <property type="entry name" value="TDBD"/>
    <property type="match status" value="1"/>
</dbReference>
<feature type="region of interest" description="Disordered" evidence="5">
    <location>
        <begin position="143"/>
        <end position="212"/>
    </location>
</feature>
<reference evidence="8" key="2">
    <citation type="submission" date="2025-04" db="UniProtKB">
        <authorList>
            <consortium name="RefSeq"/>
        </authorList>
    </citation>
    <scope>IDENTIFICATION</scope>
    <source>
        <tissue evidence="9">Leaf</tissue>
    </source>
</reference>